<evidence type="ECO:0000256" key="3">
    <source>
        <dbReference type="ARBA" id="ARBA00022989"/>
    </source>
</evidence>
<keyword evidence="9" id="KW-1185">Reference proteome</keyword>
<evidence type="ECO:0000313" key="8">
    <source>
        <dbReference type="EMBL" id="PSC76594.1"/>
    </source>
</evidence>
<evidence type="ECO:0000313" key="9">
    <source>
        <dbReference type="Proteomes" id="UP000239649"/>
    </source>
</evidence>
<feature type="compositionally biased region" description="Polar residues" evidence="6">
    <location>
        <begin position="851"/>
        <end position="863"/>
    </location>
</feature>
<evidence type="ECO:0000256" key="5">
    <source>
        <dbReference type="SAM" id="Coils"/>
    </source>
</evidence>
<feature type="region of interest" description="Disordered" evidence="6">
    <location>
        <begin position="78"/>
        <end position="104"/>
    </location>
</feature>
<feature type="region of interest" description="Disordered" evidence="6">
    <location>
        <begin position="926"/>
        <end position="950"/>
    </location>
</feature>
<feature type="region of interest" description="Disordered" evidence="6">
    <location>
        <begin position="1054"/>
        <end position="1082"/>
    </location>
</feature>
<dbReference type="EMBL" id="LHPF02000001">
    <property type="protein sequence ID" value="PSC76594.1"/>
    <property type="molecule type" value="Genomic_DNA"/>
</dbReference>
<comment type="caution">
    <text evidence="8">The sequence shown here is derived from an EMBL/GenBank/DDBJ whole genome shotgun (WGS) entry which is preliminary data.</text>
</comment>
<feature type="compositionally biased region" description="Gly residues" evidence="6">
    <location>
        <begin position="720"/>
        <end position="740"/>
    </location>
</feature>
<dbReference type="PANTHER" id="PTHR10989">
    <property type="entry name" value="ANDROGEN-INDUCED PROTEIN 1-RELATED"/>
    <property type="match status" value="1"/>
</dbReference>
<dbReference type="InterPro" id="IPR006838">
    <property type="entry name" value="ADTRP_AIG1"/>
</dbReference>
<reference evidence="8 9" key="1">
    <citation type="journal article" date="2018" name="Plant J.">
        <title>Genome sequences of Chlorella sorokiniana UTEX 1602 and Micractinium conductrix SAG 241.80: implications to maltose excretion by a green alga.</title>
        <authorList>
            <person name="Arriola M.B."/>
            <person name="Velmurugan N."/>
            <person name="Zhang Y."/>
            <person name="Plunkett M.H."/>
            <person name="Hondzo H."/>
            <person name="Barney B.M."/>
        </authorList>
    </citation>
    <scope>NUCLEOTIDE SEQUENCE [LARGE SCALE GENOMIC DNA]</scope>
    <source>
        <strain evidence="8 9">SAG 241.80</strain>
    </source>
</reference>
<dbReference type="Proteomes" id="UP000239649">
    <property type="component" value="Unassembled WGS sequence"/>
</dbReference>
<dbReference type="GO" id="GO:0012505">
    <property type="term" value="C:endomembrane system"/>
    <property type="evidence" value="ECO:0007669"/>
    <property type="project" value="UniProtKB-SubCell"/>
</dbReference>
<feature type="transmembrane region" description="Helical" evidence="7">
    <location>
        <begin position="674"/>
        <end position="695"/>
    </location>
</feature>
<keyword evidence="3 7" id="KW-1133">Transmembrane helix</keyword>
<dbReference type="PANTHER" id="PTHR10989:SF16">
    <property type="entry name" value="AT02829P-RELATED"/>
    <property type="match status" value="1"/>
</dbReference>
<feature type="coiled-coil region" evidence="5">
    <location>
        <begin position="974"/>
        <end position="1008"/>
    </location>
</feature>
<feature type="region of interest" description="Disordered" evidence="6">
    <location>
        <begin position="820"/>
        <end position="869"/>
    </location>
</feature>
<feature type="coiled-coil region" evidence="5">
    <location>
        <begin position="201"/>
        <end position="378"/>
    </location>
</feature>
<protein>
    <submittedName>
        <fullName evidence="8">Uncharacterized protein</fullName>
    </submittedName>
</protein>
<evidence type="ECO:0000256" key="4">
    <source>
        <dbReference type="ARBA" id="ARBA00023136"/>
    </source>
</evidence>
<evidence type="ECO:0000256" key="2">
    <source>
        <dbReference type="ARBA" id="ARBA00022692"/>
    </source>
</evidence>
<feature type="region of interest" description="Disordered" evidence="6">
    <location>
        <begin position="720"/>
        <end position="789"/>
    </location>
</feature>
<proteinExistence type="predicted"/>
<feature type="transmembrane region" description="Helical" evidence="7">
    <location>
        <begin position="644"/>
        <end position="668"/>
    </location>
</feature>
<dbReference type="Pfam" id="PF04750">
    <property type="entry name" value="Far-17a_AIG1"/>
    <property type="match status" value="1"/>
</dbReference>
<gene>
    <name evidence="8" type="ORF">C2E20_0120</name>
</gene>
<organism evidence="8 9">
    <name type="scientific">Micractinium conductrix</name>
    <dbReference type="NCBI Taxonomy" id="554055"/>
    <lineage>
        <taxon>Eukaryota</taxon>
        <taxon>Viridiplantae</taxon>
        <taxon>Chlorophyta</taxon>
        <taxon>core chlorophytes</taxon>
        <taxon>Trebouxiophyceae</taxon>
        <taxon>Chlorellales</taxon>
        <taxon>Chlorellaceae</taxon>
        <taxon>Chlorella clade</taxon>
        <taxon>Micractinium</taxon>
    </lineage>
</organism>
<evidence type="ECO:0000256" key="7">
    <source>
        <dbReference type="SAM" id="Phobius"/>
    </source>
</evidence>
<sequence>MATAGLRAGLTRETLAALQQDGPRDFLLVPASEPSSVSAARSLEERLPQVWQDLFAAARAAQSTDYLDGLACRPPSKHPSLRCSTAGARSSSPPPRSACTQQSDPALGISRDTVFEQYLSPEALVQHHRLGKPELRRLYQALQVYSLGFHQAMLELTAHAADRGLLQLAIWRGFAMLWDSALQVVFPAETVQACRERQAALLMSEQLLARLQAEKDRAEALEQENDALRLQIEGMGVQVVEAQADVSVAQQRAAGLEKQLTAARREAAEAKEQVNTRRLEAAQLQERLAALGGPQEAVLTRAEQLEGLLKEKQGQLSAAAKQAAAALAAAEQAKQAGRAERLVREAAERRAEELQADLECSKQRLQAAQTALATSEQQAAAEAAACKQQAAEDTAARDDDTARLATERVGFQRAAAAAEADAAELRGQLAAAQAALAEEKQRSEHLAASMWPLAAKIKSPAHAMSDPQHTPASVEVVARAQSWAVELERRERFMARSDLAFVFHAFSLLFYVRTWMWHTTPAAAALPGAQGFGWFFRYLTFCSFTLQMVQLLICCLAHVSRKDKRKQRLTAVADWLSCAVFGIANTVTALFFAIEKSTQGLVEGGQVERPAWLSMAVHVVNSVVAWLDLLIVEERSFHGSSRHAALVFAVAYCTWLLVVKACFGKFPYPILNKLPFPSGFAGFVVLGFAVVLGTFQLGKAVKGALGALGSGASSGGGGAVPLAAGGGGSSRRGSRGTGGGGKKEHEHRSLPGAKKVVGFDTTTSPSSVLREDEPRIDTPSSASHRHEPLESPLAAALRRDRSMPQLPALPKLKLGLKAGRAAGEGGMQRSKSHGNLRQATQPAVVPAAPKSATSSPHAASSGGSDPVRIPFEVPRRRRTHSVDFVHPGGAADGAAADGDAAAEAELSTSVISAASSLIGHHLGAGTGAASTAAGSPTGTGSPTASASGAPARLHSVAKDLYLAQADAVTAHAQVQSLQGALKREQTEVLRLREQLQLMTAERDRLLAELQAGAEPPVFELERGSLDLLRRQAQQQQMHMQQVAAAQQQQQAAAAAQQQWQPGLVPPGLAPLPSAPPRPRNPLKTSFRLRATYTTLIFLHGVRWSSAALPLLPQDTAGAGVAT</sequence>
<dbReference type="GO" id="GO:0016020">
    <property type="term" value="C:membrane"/>
    <property type="evidence" value="ECO:0007669"/>
    <property type="project" value="InterPro"/>
</dbReference>
<keyword evidence="5" id="KW-0175">Coiled coil</keyword>
<feature type="transmembrane region" description="Helical" evidence="7">
    <location>
        <begin position="571"/>
        <end position="592"/>
    </location>
</feature>
<feature type="compositionally biased region" description="Low complexity" evidence="6">
    <location>
        <begin position="927"/>
        <end position="950"/>
    </location>
</feature>
<name>A0A2P6VR79_9CHLO</name>
<keyword evidence="2 7" id="KW-0812">Transmembrane</keyword>
<dbReference type="OrthoDB" id="1898221at2759"/>
<accession>A0A2P6VR79</accession>
<evidence type="ECO:0000256" key="6">
    <source>
        <dbReference type="SAM" id="MobiDB-lite"/>
    </source>
</evidence>
<feature type="transmembrane region" description="Helical" evidence="7">
    <location>
        <begin position="499"/>
        <end position="518"/>
    </location>
</feature>
<feature type="compositionally biased region" description="Pro residues" evidence="6">
    <location>
        <begin position="1063"/>
        <end position="1079"/>
    </location>
</feature>
<feature type="coiled-coil region" evidence="5">
    <location>
        <begin position="415"/>
        <end position="442"/>
    </location>
</feature>
<keyword evidence="4 7" id="KW-0472">Membrane</keyword>
<comment type="subcellular location">
    <subcellularLocation>
        <location evidence="1">Endomembrane system</location>
        <topology evidence="1">Multi-pass membrane protein</topology>
    </subcellularLocation>
</comment>
<feature type="transmembrane region" description="Helical" evidence="7">
    <location>
        <begin position="538"/>
        <end position="559"/>
    </location>
</feature>
<dbReference type="AlphaFoldDB" id="A0A2P6VR79"/>
<evidence type="ECO:0000256" key="1">
    <source>
        <dbReference type="ARBA" id="ARBA00004127"/>
    </source>
</evidence>